<dbReference type="CDD" id="cd00093">
    <property type="entry name" value="HTH_XRE"/>
    <property type="match status" value="1"/>
</dbReference>
<comment type="caution">
    <text evidence="2">The sequence shown here is derived from an EMBL/GenBank/DDBJ whole genome shotgun (WGS) entry which is preliminary data.</text>
</comment>
<dbReference type="Proteomes" id="UP001499993">
    <property type="component" value="Unassembled WGS sequence"/>
</dbReference>
<protein>
    <submittedName>
        <fullName evidence="2">Helix-turn-helix transcriptional regulator</fullName>
    </submittedName>
</protein>
<gene>
    <name evidence="2" type="ORF">GCM10023224_42840</name>
</gene>
<evidence type="ECO:0000313" key="3">
    <source>
        <dbReference type="Proteomes" id="UP001499993"/>
    </source>
</evidence>
<accession>A0ABP9GUH5</accession>
<sequence length="265" mass="30136">MVEEVLTPWAGWGQELRRVREFAGHTQGQLSGPASMSRQSVSKYEMATRKPNLDIVHRLDRVSSTGGLLHQMWKDIDGTGHVPPEWVDFLALKQQAIDIREYQAILIPGLLQSAKYMRWIFRRGREGEGTWDRAVSARLARLDKLKPGTTFRAVVDEPVLRRIPGSVDIMREQYDHILHLAESGRVILMITPEYAPWRPIAKGAFRIMTLEGGRQIVHLTHIFGHVVKEKPSEVVELVGLFGDFQAESLSPTDSIALLRKMRDEL</sequence>
<dbReference type="SUPFAM" id="SSF47413">
    <property type="entry name" value="lambda repressor-like DNA-binding domains"/>
    <property type="match status" value="1"/>
</dbReference>
<feature type="domain" description="HTH cro/C1-type" evidence="1">
    <location>
        <begin position="15"/>
        <end position="68"/>
    </location>
</feature>
<dbReference type="InterPro" id="IPR001387">
    <property type="entry name" value="Cro/C1-type_HTH"/>
</dbReference>
<evidence type="ECO:0000259" key="1">
    <source>
        <dbReference type="SMART" id="SM00530"/>
    </source>
</evidence>
<organism evidence="2 3">
    <name type="scientific">Streptomonospora halophila</name>
    <dbReference type="NCBI Taxonomy" id="427369"/>
    <lineage>
        <taxon>Bacteria</taxon>
        <taxon>Bacillati</taxon>
        <taxon>Actinomycetota</taxon>
        <taxon>Actinomycetes</taxon>
        <taxon>Streptosporangiales</taxon>
        <taxon>Nocardiopsidaceae</taxon>
        <taxon>Streptomonospora</taxon>
    </lineage>
</organism>
<keyword evidence="3" id="KW-1185">Reference proteome</keyword>
<dbReference type="Pfam" id="PF19054">
    <property type="entry name" value="DUF5753"/>
    <property type="match status" value="1"/>
</dbReference>
<dbReference type="Gene3D" id="1.10.260.40">
    <property type="entry name" value="lambda repressor-like DNA-binding domains"/>
    <property type="match status" value="1"/>
</dbReference>
<dbReference type="RefSeq" id="WP_345558444.1">
    <property type="nucleotide sequence ID" value="NZ_BAABIK010000029.1"/>
</dbReference>
<evidence type="ECO:0000313" key="2">
    <source>
        <dbReference type="EMBL" id="GAA4953338.1"/>
    </source>
</evidence>
<reference evidence="3" key="1">
    <citation type="journal article" date="2019" name="Int. J. Syst. Evol. Microbiol.">
        <title>The Global Catalogue of Microorganisms (GCM) 10K type strain sequencing project: providing services to taxonomists for standard genome sequencing and annotation.</title>
        <authorList>
            <consortium name="The Broad Institute Genomics Platform"/>
            <consortium name="The Broad Institute Genome Sequencing Center for Infectious Disease"/>
            <person name="Wu L."/>
            <person name="Ma J."/>
        </authorList>
    </citation>
    <scope>NUCLEOTIDE SEQUENCE [LARGE SCALE GENOMIC DNA]</scope>
    <source>
        <strain evidence="3">JCM 18123</strain>
    </source>
</reference>
<dbReference type="EMBL" id="BAABIK010000029">
    <property type="protein sequence ID" value="GAA4953338.1"/>
    <property type="molecule type" value="Genomic_DNA"/>
</dbReference>
<name>A0ABP9GUH5_9ACTN</name>
<proteinExistence type="predicted"/>
<dbReference type="SMART" id="SM00530">
    <property type="entry name" value="HTH_XRE"/>
    <property type="match status" value="1"/>
</dbReference>
<dbReference type="InterPro" id="IPR010982">
    <property type="entry name" value="Lambda_DNA-bd_dom_sf"/>
</dbReference>
<dbReference type="Pfam" id="PF13560">
    <property type="entry name" value="HTH_31"/>
    <property type="match status" value="1"/>
</dbReference>
<dbReference type="InterPro" id="IPR043917">
    <property type="entry name" value="DUF5753"/>
</dbReference>